<feature type="compositionally biased region" description="Acidic residues" evidence="2">
    <location>
        <begin position="27"/>
        <end position="39"/>
    </location>
</feature>
<evidence type="ECO:0000256" key="2">
    <source>
        <dbReference type="SAM" id="MobiDB-lite"/>
    </source>
</evidence>
<feature type="compositionally biased region" description="Polar residues" evidence="2">
    <location>
        <begin position="174"/>
        <end position="185"/>
    </location>
</feature>
<reference evidence="3" key="1">
    <citation type="submission" date="2014-12" db="EMBL/GenBank/DDBJ databases">
        <title>Insight into the proteome of Arion vulgaris.</title>
        <authorList>
            <person name="Aradska J."/>
            <person name="Bulat T."/>
            <person name="Smidak R."/>
            <person name="Sarate P."/>
            <person name="Gangsoo J."/>
            <person name="Sialana F."/>
            <person name="Bilban M."/>
            <person name="Lubec G."/>
        </authorList>
    </citation>
    <scope>NUCLEOTIDE SEQUENCE</scope>
    <source>
        <tissue evidence="3">Skin</tissue>
    </source>
</reference>
<protein>
    <submittedName>
        <fullName evidence="3">Uncharacterized protein</fullName>
    </submittedName>
</protein>
<feature type="region of interest" description="Disordered" evidence="2">
    <location>
        <begin position="174"/>
        <end position="195"/>
    </location>
</feature>
<dbReference type="EMBL" id="HACG01025579">
    <property type="protein sequence ID" value="CEK72444.1"/>
    <property type="molecule type" value="Transcribed_RNA"/>
</dbReference>
<organism evidence="3">
    <name type="scientific">Arion vulgaris</name>
    <dbReference type="NCBI Taxonomy" id="1028688"/>
    <lineage>
        <taxon>Eukaryota</taxon>
        <taxon>Metazoa</taxon>
        <taxon>Spiralia</taxon>
        <taxon>Lophotrochozoa</taxon>
        <taxon>Mollusca</taxon>
        <taxon>Gastropoda</taxon>
        <taxon>Heterobranchia</taxon>
        <taxon>Euthyneura</taxon>
        <taxon>Panpulmonata</taxon>
        <taxon>Eupulmonata</taxon>
        <taxon>Stylommatophora</taxon>
        <taxon>Helicina</taxon>
        <taxon>Arionoidea</taxon>
        <taxon>Arionidae</taxon>
        <taxon>Arion</taxon>
    </lineage>
</organism>
<feature type="compositionally biased region" description="Polar residues" evidence="2">
    <location>
        <begin position="95"/>
        <end position="113"/>
    </location>
</feature>
<feature type="compositionally biased region" description="Polar residues" evidence="2">
    <location>
        <begin position="1"/>
        <end position="24"/>
    </location>
</feature>
<gene>
    <name evidence="3" type="primary">ORF82445</name>
</gene>
<name>A0A0B6ZV32_9EUPU</name>
<accession>A0A0B6ZV32</accession>
<evidence type="ECO:0000313" key="3">
    <source>
        <dbReference type="EMBL" id="CEK72444.1"/>
    </source>
</evidence>
<feature type="coiled-coil region" evidence="1">
    <location>
        <begin position="68"/>
        <end position="95"/>
    </location>
</feature>
<feature type="region of interest" description="Disordered" evidence="2">
    <location>
        <begin position="95"/>
        <end position="117"/>
    </location>
</feature>
<dbReference type="AlphaFoldDB" id="A0A0B6ZV32"/>
<keyword evidence="1" id="KW-0175">Coiled coil</keyword>
<feature type="non-terminal residue" evidence="3">
    <location>
        <position position="195"/>
    </location>
</feature>
<proteinExistence type="predicted"/>
<feature type="region of interest" description="Disordered" evidence="2">
    <location>
        <begin position="1"/>
        <end position="46"/>
    </location>
</feature>
<sequence>MDAKSESANSQDSHEPVSTSSKNPESGDADVLSEESDNEQDAHIVPTLQIRTFADVVKSPPPLSIRERQEFELKIQQLVALVERLTQQLREAQVRESISIQTSPTHSSNSSTQKGDESALIAMLKSDLDRINAERESVLRTNDRLLSLLSESVKTYVGVEDMINRKLNHVVSSTRLSSGHNTNDDSFGFKQGGGE</sequence>
<evidence type="ECO:0000256" key="1">
    <source>
        <dbReference type="SAM" id="Coils"/>
    </source>
</evidence>